<dbReference type="Pfam" id="PF01029">
    <property type="entry name" value="NusB"/>
    <property type="match status" value="1"/>
</dbReference>
<evidence type="ECO:0000313" key="10">
    <source>
        <dbReference type="Proteomes" id="UP000477156"/>
    </source>
</evidence>
<dbReference type="PANTHER" id="PTHR11078">
    <property type="entry name" value="N UTILIZATION SUBSTANCE PROTEIN B-RELATED"/>
    <property type="match status" value="1"/>
</dbReference>
<evidence type="ECO:0000259" key="7">
    <source>
        <dbReference type="Pfam" id="PF01029"/>
    </source>
</evidence>
<evidence type="ECO:0000256" key="3">
    <source>
        <dbReference type="ARBA" id="ARBA00022884"/>
    </source>
</evidence>
<dbReference type="GO" id="GO:0003723">
    <property type="term" value="F:RNA binding"/>
    <property type="evidence" value="ECO:0007669"/>
    <property type="project" value="UniProtKB-UniRule"/>
</dbReference>
<dbReference type="GeneID" id="75079745"/>
<evidence type="ECO:0000313" key="8">
    <source>
        <dbReference type="EMBL" id="MZL31689.1"/>
    </source>
</evidence>
<dbReference type="InterPro" id="IPR006027">
    <property type="entry name" value="NusB_RsmB_TIM44"/>
</dbReference>
<dbReference type="InterPro" id="IPR035926">
    <property type="entry name" value="NusB-like_sf"/>
</dbReference>
<dbReference type="HAMAP" id="MF_00073">
    <property type="entry name" value="NusB"/>
    <property type="match status" value="1"/>
</dbReference>
<comment type="similarity">
    <text evidence="1 6">Belongs to the NusB family.</text>
</comment>
<comment type="function">
    <text evidence="6">Involved in transcription antitermination. Required for transcription of ribosomal RNA (rRNA) genes. Binds specifically to the boxA antiterminator sequence of the ribosomal RNA (rrn) operons.</text>
</comment>
<dbReference type="GO" id="GO:0005829">
    <property type="term" value="C:cytosol"/>
    <property type="evidence" value="ECO:0007669"/>
    <property type="project" value="TreeGrafter"/>
</dbReference>
<gene>
    <name evidence="6 8" type="primary">nusB</name>
    <name evidence="9" type="ORF">GT712_03575</name>
    <name evidence="8" type="ORF">GT728_00380</name>
</gene>
<dbReference type="EMBL" id="WWVQ01000001">
    <property type="protein sequence ID" value="MZL31689.1"/>
    <property type="molecule type" value="Genomic_DNA"/>
</dbReference>
<name>A0A6L8SWG2_9FIRM</name>
<dbReference type="OrthoDB" id="9811381at2"/>
<protein>
    <recommendedName>
        <fullName evidence="6">Transcription antitermination protein NusB</fullName>
    </recommendedName>
    <alternativeName>
        <fullName evidence="6">Antitermination factor NusB</fullName>
    </alternativeName>
</protein>
<sequence>MRRREQREHIFKLLFMTEFNSEEEMSEQLSLYFDTLEELSEKDQEYMSRKYRHVLEKLDEIDALLNETSNGWKTKRMSRVDLTALRLAVYELKYDKDVPTGVAINEAVELAKRFGGETSGSFVNGILGKIANSESEEKSE</sequence>
<proteinExistence type="inferred from homology"/>
<organism evidence="8 11">
    <name type="scientific">Blautia wexlerae</name>
    <dbReference type="NCBI Taxonomy" id="418240"/>
    <lineage>
        <taxon>Bacteria</taxon>
        <taxon>Bacillati</taxon>
        <taxon>Bacillota</taxon>
        <taxon>Clostridia</taxon>
        <taxon>Lachnospirales</taxon>
        <taxon>Lachnospiraceae</taxon>
        <taxon>Blautia</taxon>
    </lineage>
</organism>
<reference evidence="10 11" key="1">
    <citation type="journal article" date="2019" name="Nat. Med.">
        <title>A library of human gut bacterial isolates paired with longitudinal multiomics data enables mechanistic microbiome research.</title>
        <authorList>
            <person name="Poyet M."/>
            <person name="Groussin M."/>
            <person name="Gibbons S.M."/>
            <person name="Avila-Pacheco J."/>
            <person name="Jiang X."/>
            <person name="Kearney S.M."/>
            <person name="Perrotta A.R."/>
            <person name="Berdy B."/>
            <person name="Zhao S."/>
            <person name="Lieberman T.D."/>
            <person name="Swanson P.K."/>
            <person name="Smith M."/>
            <person name="Roesemann S."/>
            <person name="Alexander J.E."/>
            <person name="Rich S.A."/>
            <person name="Livny J."/>
            <person name="Vlamakis H."/>
            <person name="Clish C."/>
            <person name="Bullock K."/>
            <person name="Deik A."/>
            <person name="Scott J."/>
            <person name="Pierce K.A."/>
            <person name="Xavier R.J."/>
            <person name="Alm E.J."/>
        </authorList>
    </citation>
    <scope>NUCLEOTIDE SEQUENCE [LARGE SCALE GENOMIC DNA]</scope>
    <source>
        <strain evidence="8 11">BIOML-A1</strain>
        <strain evidence="9 10">BIOML-A12</strain>
    </source>
</reference>
<evidence type="ECO:0000256" key="2">
    <source>
        <dbReference type="ARBA" id="ARBA00022814"/>
    </source>
</evidence>
<dbReference type="AlphaFoldDB" id="A0A6L8SWG2"/>
<dbReference type="Gene3D" id="1.10.940.10">
    <property type="entry name" value="NusB-like"/>
    <property type="match status" value="1"/>
</dbReference>
<evidence type="ECO:0000256" key="5">
    <source>
        <dbReference type="ARBA" id="ARBA00023163"/>
    </source>
</evidence>
<evidence type="ECO:0000256" key="6">
    <source>
        <dbReference type="HAMAP-Rule" id="MF_00073"/>
    </source>
</evidence>
<dbReference type="PANTHER" id="PTHR11078:SF3">
    <property type="entry name" value="ANTITERMINATION NUSB DOMAIN-CONTAINING PROTEIN"/>
    <property type="match status" value="1"/>
</dbReference>
<dbReference type="InterPro" id="IPR011605">
    <property type="entry name" value="NusB_fam"/>
</dbReference>
<keyword evidence="2 6" id="KW-0889">Transcription antitermination</keyword>
<evidence type="ECO:0000313" key="11">
    <source>
        <dbReference type="Proteomes" id="UP000477285"/>
    </source>
</evidence>
<dbReference type="GO" id="GO:0031564">
    <property type="term" value="P:transcription antitermination"/>
    <property type="evidence" value="ECO:0007669"/>
    <property type="project" value="UniProtKB-KW"/>
</dbReference>
<keyword evidence="5 6" id="KW-0804">Transcription</keyword>
<dbReference type="SUPFAM" id="SSF48013">
    <property type="entry name" value="NusB-like"/>
    <property type="match status" value="1"/>
</dbReference>
<evidence type="ECO:0000313" key="9">
    <source>
        <dbReference type="EMBL" id="MZS88192.1"/>
    </source>
</evidence>
<dbReference type="RefSeq" id="WP_008704098.1">
    <property type="nucleotide sequence ID" value="NZ_AP031426.1"/>
</dbReference>
<feature type="domain" description="NusB/RsmB/TIM44" evidence="7">
    <location>
        <begin position="5"/>
        <end position="131"/>
    </location>
</feature>
<evidence type="ECO:0000256" key="4">
    <source>
        <dbReference type="ARBA" id="ARBA00023015"/>
    </source>
</evidence>
<evidence type="ECO:0000256" key="1">
    <source>
        <dbReference type="ARBA" id="ARBA00005952"/>
    </source>
</evidence>
<dbReference type="Proteomes" id="UP000477285">
    <property type="component" value="Unassembled WGS sequence"/>
</dbReference>
<dbReference type="GO" id="GO:0006353">
    <property type="term" value="P:DNA-templated transcription termination"/>
    <property type="evidence" value="ECO:0007669"/>
    <property type="project" value="UniProtKB-UniRule"/>
</dbReference>
<dbReference type="Proteomes" id="UP000477156">
    <property type="component" value="Unassembled WGS sequence"/>
</dbReference>
<accession>A0A6L8SWG2</accession>
<dbReference type="EMBL" id="WWVF01000005">
    <property type="protein sequence ID" value="MZS88192.1"/>
    <property type="molecule type" value="Genomic_DNA"/>
</dbReference>
<keyword evidence="4 6" id="KW-0805">Transcription regulation</keyword>
<dbReference type="NCBIfam" id="TIGR01951">
    <property type="entry name" value="nusB"/>
    <property type="match status" value="1"/>
</dbReference>
<keyword evidence="3 6" id="KW-0694">RNA-binding</keyword>
<comment type="caution">
    <text evidence="8">The sequence shown here is derived from an EMBL/GenBank/DDBJ whole genome shotgun (WGS) entry which is preliminary data.</text>
</comment>